<name>A0AAN6SQK7_9PEZI</name>
<reference evidence="2" key="1">
    <citation type="journal article" date="2023" name="Mol. Phylogenet. Evol.">
        <title>Genome-scale phylogeny and comparative genomics of the fungal order Sordariales.</title>
        <authorList>
            <person name="Hensen N."/>
            <person name="Bonometti L."/>
            <person name="Westerberg I."/>
            <person name="Brannstrom I.O."/>
            <person name="Guillou S."/>
            <person name="Cros-Aarteil S."/>
            <person name="Calhoun S."/>
            <person name="Haridas S."/>
            <person name="Kuo A."/>
            <person name="Mondo S."/>
            <person name="Pangilinan J."/>
            <person name="Riley R."/>
            <person name="LaButti K."/>
            <person name="Andreopoulos B."/>
            <person name="Lipzen A."/>
            <person name="Chen C."/>
            <person name="Yan M."/>
            <person name="Daum C."/>
            <person name="Ng V."/>
            <person name="Clum A."/>
            <person name="Steindorff A."/>
            <person name="Ohm R.A."/>
            <person name="Martin F."/>
            <person name="Silar P."/>
            <person name="Natvig D.O."/>
            <person name="Lalanne C."/>
            <person name="Gautier V."/>
            <person name="Ament-Velasquez S.L."/>
            <person name="Kruys A."/>
            <person name="Hutchinson M.I."/>
            <person name="Powell A.J."/>
            <person name="Barry K."/>
            <person name="Miller A.N."/>
            <person name="Grigoriev I.V."/>
            <person name="Debuchy R."/>
            <person name="Gladieux P."/>
            <person name="Hiltunen Thoren M."/>
            <person name="Johannesson H."/>
        </authorList>
    </citation>
    <scope>NUCLEOTIDE SEQUENCE [LARGE SCALE GENOMIC DNA]</scope>
    <source>
        <strain evidence="2">CBS 284.82</strain>
    </source>
</reference>
<keyword evidence="2" id="KW-1185">Reference proteome</keyword>
<gene>
    <name evidence="1" type="ORF">C8A01DRAFT_17512</name>
</gene>
<comment type="caution">
    <text evidence="1">The sequence shown here is derived from an EMBL/GenBank/DDBJ whole genome shotgun (WGS) entry which is preliminary data.</text>
</comment>
<proteinExistence type="predicted"/>
<organism evidence="1 2">
    <name type="scientific">Parachaetomium inaequale</name>
    <dbReference type="NCBI Taxonomy" id="2588326"/>
    <lineage>
        <taxon>Eukaryota</taxon>
        <taxon>Fungi</taxon>
        <taxon>Dikarya</taxon>
        <taxon>Ascomycota</taxon>
        <taxon>Pezizomycotina</taxon>
        <taxon>Sordariomycetes</taxon>
        <taxon>Sordariomycetidae</taxon>
        <taxon>Sordariales</taxon>
        <taxon>Chaetomiaceae</taxon>
        <taxon>Parachaetomium</taxon>
    </lineage>
</organism>
<dbReference type="EMBL" id="MU854430">
    <property type="protein sequence ID" value="KAK4038423.1"/>
    <property type="molecule type" value="Genomic_DNA"/>
</dbReference>
<sequence>NSLKHLSWRNPRKHCSGCRDEDADSSPLKRVLLSQGSNLQSLEYRTDECDSRTPPVLSLEDLRALATLAPNLSSLVLHLERHDNGTRSCPSWPWEALELLAKSLPELTDLTIHFGLASKCHRQQHWLSLTIYYRCDTKCLGPDRYAQPLLNKTSAAEMARFLHQHKAGQPFKSMTFRAGDWTSPWHEPLIISRWLKGKQVWVTCRLANTPLGDQSGDNISEMVCDAGDTLTVDAYREWDEHCSAMGRDETWREEEYQEMLPKFDRCDGL</sequence>
<accession>A0AAN6SQK7</accession>
<evidence type="ECO:0000313" key="2">
    <source>
        <dbReference type="Proteomes" id="UP001303115"/>
    </source>
</evidence>
<feature type="non-terminal residue" evidence="1">
    <location>
        <position position="1"/>
    </location>
</feature>
<evidence type="ECO:0000313" key="1">
    <source>
        <dbReference type="EMBL" id="KAK4038423.1"/>
    </source>
</evidence>
<dbReference type="AlphaFoldDB" id="A0AAN6SQK7"/>
<dbReference type="Proteomes" id="UP001303115">
    <property type="component" value="Unassembled WGS sequence"/>
</dbReference>
<protein>
    <submittedName>
        <fullName evidence="1">Uncharacterized protein</fullName>
    </submittedName>
</protein>